<comment type="caution">
    <text evidence="1">The sequence shown here is derived from an EMBL/GenBank/DDBJ whole genome shotgun (WGS) entry which is preliminary data.</text>
</comment>
<dbReference type="EMBL" id="CAJPIN010018647">
    <property type="protein sequence ID" value="CAG2062101.1"/>
    <property type="molecule type" value="Genomic_DNA"/>
</dbReference>
<proteinExistence type="predicted"/>
<evidence type="ECO:0000313" key="2">
    <source>
        <dbReference type="Proteomes" id="UP001153148"/>
    </source>
</evidence>
<accession>A0ABN7P4R1</accession>
<sequence length="75" mass="8531">MLDHYMEVFIQAEWFGFKELFQHWPVGKTTLSAPDHYLNLDLPVIGSLVYCEIQTSTTPSMVIKPTALPIEQCCG</sequence>
<organism evidence="1 2">
    <name type="scientific">Timema podura</name>
    <name type="common">Walking stick</name>
    <dbReference type="NCBI Taxonomy" id="61482"/>
    <lineage>
        <taxon>Eukaryota</taxon>
        <taxon>Metazoa</taxon>
        <taxon>Ecdysozoa</taxon>
        <taxon>Arthropoda</taxon>
        <taxon>Hexapoda</taxon>
        <taxon>Insecta</taxon>
        <taxon>Pterygota</taxon>
        <taxon>Neoptera</taxon>
        <taxon>Polyneoptera</taxon>
        <taxon>Phasmatodea</taxon>
        <taxon>Timematodea</taxon>
        <taxon>Timematoidea</taxon>
        <taxon>Timematidae</taxon>
        <taxon>Timema</taxon>
    </lineage>
</organism>
<reference evidence="1" key="1">
    <citation type="submission" date="2021-03" db="EMBL/GenBank/DDBJ databases">
        <authorList>
            <person name="Tran Van P."/>
        </authorList>
    </citation>
    <scope>NUCLEOTIDE SEQUENCE</scope>
</reference>
<gene>
    <name evidence="1" type="ORF">TPAB3V08_LOCUS9054</name>
</gene>
<name>A0ABN7P4R1_TIMPD</name>
<keyword evidence="2" id="KW-1185">Reference proteome</keyword>
<evidence type="ECO:0000313" key="1">
    <source>
        <dbReference type="EMBL" id="CAG2062101.1"/>
    </source>
</evidence>
<dbReference type="Proteomes" id="UP001153148">
    <property type="component" value="Unassembled WGS sequence"/>
</dbReference>
<protein>
    <submittedName>
        <fullName evidence="1">Uncharacterized protein</fullName>
    </submittedName>
</protein>